<name>A0A841RF68_9SPIO</name>
<dbReference type="InterPro" id="IPR042229">
    <property type="entry name" value="Listeria/Bacterioides_rpt_sf"/>
</dbReference>
<dbReference type="AlphaFoldDB" id="A0A841RF68"/>
<dbReference type="Pfam" id="PF09479">
    <property type="entry name" value="Flg_new"/>
    <property type="match status" value="1"/>
</dbReference>
<comment type="subcellular location">
    <subcellularLocation>
        <location evidence="1">Cell envelope</location>
    </subcellularLocation>
</comment>
<dbReference type="EMBL" id="JACHGJ010000005">
    <property type="protein sequence ID" value="MBB6481238.1"/>
    <property type="molecule type" value="Genomic_DNA"/>
</dbReference>
<keyword evidence="2" id="KW-0472">Membrane</keyword>
<organism evidence="3 4">
    <name type="scientific">Spirochaeta isovalerica</name>
    <dbReference type="NCBI Taxonomy" id="150"/>
    <lineage>
        <taxon>Bacteria</taxon>
        <taxon>Pseudomonadati</taxon>
        <taxon>Spirochaetota</taxon>
        <taxon>Spirochaetia</taxon>
        <taxon>Spirochaetales</taxon>
        <taxon>Spirochaetaceae</taxon>
        <taxon>Spirochaeta</taxon>
    </lineage>
</organism>
<dbReference type="GO" id="GO:0030313">
    <property type="term" value="C:cell envelope"/>
    <property type="evidence" value="ECO:0007669"/>
    <property type="project" value="UniProtKB-SubCell"/>
</dbReference>
<gene>
    <name evidence="3" type="ORF">HNR50_002911</name>
</gene>
<evidence type="ECO:0000313" key="4">
    <source>
        <dbReference type="Proteomes" id="UP000587760"/>
    </source>
</evidence>
<dbReference type="NCBIfam" id="TIGR02167">
    <property type="entry name" value="Liste_lipo_26"/>
    <property type="match status" value="3"/>
</dbReference>
<evidence type="ECO:0000256" key="2">
    <source>
        <dbReference type="SAM" id="Phobius"/>
    </source>
</evidence>
<reference evidence="3 4" key="1">
    <citation type="submission" date="2020-08" db="EMBL/GenBank/DDBJ databases">
        <title>Genomic Encyclopedia of Type Strains, Phase IV (KMG-IV): sequencing the most valuable type-strain genomes for metagenomic binning, comparative biology and taxonomic classification.</title>
        <authorList>
            <person name="Goeker M."/>
        </authorList>
    </citation>
    <scope>NUCLEOTIDE SEQUENCE [LARGE SCALE GENOMIC DNA]</scope>
    <source>
        <strain evidence="3 4">DSM 2461</strain>
    </source>
</reference>
<keyword evidence="2" id="KW-1133">Transmembrane helix</keyword>
<dbReference type="Pfam" id="PF03382">
    <property type="entry name" value="DUF285"/>
    <property type="match status" value="1"/>
</dbReference>
<protein>
    <submittedName>
        <fullName evidence="3">Surface protein</fullName>
    </submittedName>
</protein>
<dbReference type="RefSeq" id="WP_184747477.1">
    <property type="nucleotide sequence ID" value="NZ_JACHGJ010000005.1"/>
</dbReference>
<accession>A0A841RF68</accession>
<keyword evidence="4" id="KW-1185">Reference proteome</keyword>
<dbReference type="InterPro" id="IPR005046">
    <property type="entry name" value="DUF285"/>
</dbReference>
<feature type="transmembrane region" description="Helical" evidence="2">
    <location>
        <begin position="20"/>
        <end position="39"/>
    </location>
</feature>
<sequence>MLENTQSFFISLTGHLVKNYFYILVLTVIIIFAGCSSPTTPTIPTDSDSQSSFSIIYHANGADSGTVPGTQQKEEGLSIDLADNTGNLAKSDYLFLRWNTEPDGSGMDYEGGDIYTDDADLNLYAKWRDTAFVTKWTGDYTDKSITIPTDSSYIYNYNIDWGDGTSESGLTGDATHTYASSMVEYTVKITGTFPAINFSSSSYTNRYNIHSVVNWGTIEWKSMNHAFYSCPNFKTIAEDAPDLSQVTDLSYMFYDAAIFEDFSSWDVSNITNMSAMFKEANFFIEPGLENWNVSNVTNMASMFESSLKFDEDLSKWDVSKVTNFAAMLYGVSSFTDHDLSSWDVDYSDDDRTVIYHNYFSRNWGSGNIEPNWID</sequence>
<dbReference type="Gene3D" id="2.60.40.4270">
    <property type="entry name" value="Listeria-Bacteroides repeat domain"/>
    <property type="match status" value="1"/>
</dbReference>
<keyword evidence="2" id="KW-0812">Transmembrane</keyword>
<dbReference type="InterPro" id="IPR013378">
    <property type="entry name" value="InlB-like_B-rpt"/>
</dbReference>
<comment type="caution">
    <text evidence="3">The sequence shown here is derived from an EMBL/GenBank/DDBJ whole genome shotgun (WGS) entry which is preliminary data.</text>
</comment>
<dbReference type="InterPro" id="IPR011889">
    <property type="entry name" value="Liste_lipo_26"/>
</dbReference>
<proteinExistence type="predicted"/>
<dbReference type="Proteomes" id="UP000587760">
    <property type="component" value="Unassembled WGS sequence"/>
</dbReference>
<evidence type="ECO:0000256" key="1">
    <source>
        <dbReference type="ARBA" id="ARBA00004196"/>
    </source>
</evidence>
<evidence type="ECO:0000313" key="3">
    <source>
        <dbReference type="EMBL" id="MBB6481238.1"/>
    </source>
</evidence>